<proteinExistence type="predicted"/>
<organism evidence="2">
    <name type="scientific">Anguilla anguilla</name>
    <name type="common">European freshwater eel</name>
    <name type="synonym">Muraena anguilla</name>
    <dbReference type="NCBI Taxonomy" id="7936"/>
    <lineage>
        <taxon>Eukaryota</taxon>
        <taxon>Metazoa</taxon>
        <taxon>Chordata</taxon>
        <taxon>Craniata</taxon>
        <taxon>Vertebrata</taxon>
        <taxon>Euteleostomi</taxon>
        <taxon>Actinopterygii</taxon>
        <taxon>Neopterygii</taxon>
        <taxon>Teleostei</taxon>
        <taxon>Anguilliformes</taxon>
        <taxon>Anguillidae</taxon>
        <taxon>Anguilla</taxon>
    </lineage>
</organism>
<dbReference type="AlphaFoldDB" id="A0A0E9QYR5"/>
<accession>A0A0E9QYR5</accession>
<reference evidence="2" key="2">
    <citation type="journal article" date="2015" name="Fish Shellfish Immunol.">
        <title>Early steps in the European eel (Anguilla anguilla)-Vibrio vulnificus interaction in the gills: Role of the RtxA13 toxin.</title>
        <authorList>
            <person name="Callol A."/>
            <person name="Pajuelo D."/>
            <person name="Ebbesson L."/>
            <person name="Teles M."/>
            <person name="MacKenzie S."/>
            <person name="Amaro C."/>
        </authorList>
    </citation>
    <scope>NUCLEOTIDE SEQUENCE</scope>
</reference>
<name>A0A0E9QYR5_ANGAN</name>
<protein>
    <submittedName>
        <fullName evidence="2">Uncharacterized protein</fullName>
    </submittedName>
</protein>
<evidence type="ECO:0000256" key="1">
    <source>
        <dbReference type="SAM" id="MobiDB-lite"/>
    </source>
</evidence>
<sequence length="59" mass="6741">MSRRKLTRQNKKPIVHVPVPSLSQVITSQRRAYLEQPRTAAPDTRSPRLPSPSLTLCLY</sequence>
<evidence type="ECO:0000313" key="2">
    <source>
        <dbReference type="EMBL" id="JAH21989.1"/>
    </source>
</evidence>
<feature type="region of interest" description="Disordered" evidence="1">
    <location>
        <begin position="34"/>
        <end position="59"/>
    </location>
</feature>
<reference evidence="2" key="1">
    <citation type="submission" date="2014-11" db="EMBL/GenBank/DDBJ databases">
        <authorList>
            <person name="Amaro Gonzalez C."/>
        </authorList>
    </citation>
    <scope>NUCLEOTIDE SEQUENCE</scope>
</reference>
<dbReference type="EMBL" id="GBXM01086588">
    <property type="protein sequence ID" value="JAH21989.1"/>
    <property type="molecule type" value="Transcribed_RNA"/>
</dbReference>